<dbReference type="Proteomes" id="UP001320148">
    <property type="component" value="Chromosome"/>
</dbReference>
<organism evidence="3 4">
    <name type="scientific">Desulfoluna limicola</name>
    <dbReference type="NCBI Taxonomy" id="2810562"/>
    <lineage>
        <taxon>Bacteria</taxon>
        <taxon>Pseudomonadati</taxon>
        <taxon>Thermodesulfobacteriota</taxon>
        <taxon>Desulfobacteria</taxon>
        <taxon>Desulfobacterales</taxon>
        <taxon>Desulfolunaceae</taxon>
        <taxon>Desulfoluna</taxon>
    </lineage>
</organism>
<proteinExistence type="predicted"/>
<evidence type="ECO:0000313" key="3">
    <source>
        <dbReference type="EMBL" id="BCS97469.1"/>
    </source>
</evidence>
<sequence length="601" mass="66340">MKRGMVRITGFFILLIVGVATLWFFRNPAATLVLQKSGETLMGAEVSVEGLDVGPVSLDLAWERLDIADAKDPWKNLVETGPGRLTFAWAPLLKGCFVVESLTAEGVVVGGDRLVKARAVGGSGDVGKTSASLSRWLQTRLESRAERLPVLQVEDGANRDRVLALIRDEGLDTPLRVAQAQETIRSRVAGWKQRIRNRGFEYRAKAIGDTLDAMNYKKAETQEELTEMLAKARTLTRELDSLRLEIRQERSEAASEVARLRTWKGAFRGWVEEDKKRLSSMAHLDTRGLKDVADTLFSHRLGAVMVPMIRRFETLRALGYGVEEGQDTPEPMSEAQPWPRLWVKKAVVRVASGDLRLNGVVTDFSSNQVKAGEPLRFLLEGVPSPGAGHLVVSGDVNCLNGGCRQQVEMQVEDVPLDEVILAPGVQLAGGVADFQATYRLEGDTTQMDATLAVNGLVVTGGGDGLLWFRTALAGALKRVPALDVKSKMTFQDGEGRWELFSNLDAHLKLGFDDAVDRETATLKQGLMAEVERRLRRYDDLLDEELDIGQAVLLVPLETLEYDLGRQEAALKAFVVAVKAERRKRQQAIEEKGMDAVMKLKI</sequence>
<feature type="coiled-coil region" evidence="1">
    <location>
        <begin position="211"/>
        <end position="252"/>
    </location>
</feature>
<evidence type="ECO:0000313" key="4">
    <source>
        <dbReference type="Proteomes" id="UP001320148"/>
    </source>
</evidence>
<dbReference type="RefSeq" id="WP_236888893.1">
    <property type="nucleotide sequence ID" value="NZ_AP024488.1"/>
</dbReference>
<evidence type="ECO:0008006" key="5">
    <source>
        <dbReference type="Google" id="ProtNLM"/>
    </source>
</evidence>
<keyword evidence="2" id="KW-0472">Membrane</keyword>
<keyword evidence="4" id="KW-1185">Reference proteome</keyword>
<keyword evidence="2" id="KW-1133">Transmembrane helix</keyword>
<dbReference type="EMBL" id="AP024488">
    <property type="protein sequence ID" value="BCS97469.1"/>
    <property type="molecule type" value="Genomic_DNA"/>
</dbReference>
<evidence type="ECO:0000256" key="2">
    <source>
        <dbReference type="SAM" id="Phobius"/>
    </source>
</evidence>
<reference evidence="3 4" key="1">
    <citation type="submission" date="2021-02" db="EMBL/GenBank/DDBJ databases">
        <title>Complete genome of Desulfoluna sp. strain ASN36.</title>
        <authorList>
            <person name="Takahashi A."/>
            <person name="Kojima H."/>
            <person name="Fukui M."/>
        </authorList>
    </citation>
    <scope>NUCLEOTIDE SEQUENCE [LARGE SCALE GENOMIC DNA]</scope>
    <source>
        <strain evidence="3 4">ASN36</strain>
    </source>
</reference>
<evidence type="ECO:0000256" key="1">
    <source>
        <dbReference type="SAM" id="Coils"/>
    </source>
</evidence>
<keyword evidence="2" id="KW-0812">Transmembrane</keyword>
<name>A0ABM7PK24_9BACT</name>
<protein>
    <recommendedName>
        <fullName evidence="5">TIGR03545 family protein</fullName>
    </recommendedName>
</protein>
<gene>
    <name evidence="3" type="ORF">DSLASN_31010</name>
</gene>
<accession>A0ABM7PK24</accession>
<keyword evidence="1" id="KW-0175">Coiled coil</keyword>
<feature type="transmembrane region" description="Helical" evidence="2">
    <location>
        <begin position="7"/>
        <end position="25"/>
    </location>
</feature>